<keyword evidence="7 11" id="KW-0862">Zinc</keyword>
<evidence type="ECO:0000256" key="3">
    <source>
        <dbReference type="ARBA" id="ARBA00007931"/>
    </source>
</evidence>
<feature type="transmembrane region" description="Helical" evidence="11">
    <location>
        <begin position="105"/>
        <end position="128"/>
    </location>
</feature>
<dbReference type="CDD" id="cd06163">
    <property type="entry name" value="S2P-M50_PDZ_RseP-like"/>
    <property type="match status" value="1"/>
</dbReference>
<gene>
    <name evidence="13" type="primary">rseP</name>
    <name evidence="13" type="ORF">CPU2_482</name>
</gene>
<evidence type="ECO:0000256" key="10">
    <source>
        <dbReference type="ARBA" id="ARBA00023136"/>
    </source>
</evidence>
<name>A0AAD1FRH7_9FLAO</name>
<dbReference type="RefSeq" id="WP_110548570.1">
    <property type="nucleotide sequence ID" value="NZ_AP014610.1"/>
</dbReference>
<evidence type="ECO:0000256" key="6">
    <source>
        <dbReference type="ARBA" id="ARBA00022801"/>
    </source>
</evidence>
<dbReference type="EMBL" id="AP014610">
    <property type="protein sequence ID" value="BBA17963.1"/>
    <property type="molecule type" value="Genomic_DNA"/>
</dbReference>
<protein>
    <recommendedName>
        <fullName evidence="11">Zinc metalloprotease</fullName>
        <ecNumber evidence="11">3.4.24.-</ecNumber>
    </recommendedName>
</protein>
<dbReference type="AlphaFoldDB" id="A0AAD1FRH7"/>
<dbReference type="InterPro" id="IPR008915">
    <property type="entry name" value="Peptidase_M50"/>
</dbReference>
<evidence type="ECO:0000256" key="11">
    <source>
        <dbReference type="RuleBase" id="RU362031"/>
    </source>
</evidence>
<feature type="domain" description="Peptidase M50" evidence="12">
    <location>
        <begin position="11"/>
        <end position="428"/>
    </location>
</feature>
<comment type="subcellular location">
    <subcellularLocation>
        <location evidence="2">Membrane</location>
        <topology evidence="2">Multi-pass membrane protein</topology>
    </subcellularLocation>
</comment>
<evidence type="ECO:0000256" key="2">
    <source>
        <dbReference type="ARBA" id="ARBA00004141"/>
    </source>
</evidence>
<keyword evidence="5 11" id="KW-0812">Transmembrane</keyword>
<dbReference type="GO" id="GO:0046872">
    <property type="term" value="F:metal ion binding"/>
    <property type="evidence" value="ECO:0007669"/>
    <property type="project" value="UniProtKB-KW"/>
</dbReference>
<dbReference type="PANTHER" id="PTHR42837:SF2">
    <property type="entry name" value="MEMBRANE METALLOPROTEASE ARASP2, CHLOROPLASTIC-RELATED"/>
    <property type="match status" value="1"/>
</dbReference>
<sequence length="445" mass="51821">MTSIIVRSIQLLFSVSILIVIHELGHFLLAKAFQVHVERFFLFFDPWFSIFKKKIGKTIYGIGWIPLGGYVKISGMMTEENQSYSKEKKSTKDWEFRSKSSLKQLLIVLGGIISNVLLSIIIFSFLLFKYGDILLPTKNVKYGIEVDSLGKKIGLQNGDKILFVNGKFIPYFNDLPKAIILGNSITIDRMGKIIHLSLTDDKKRYFFDRKEFNFFIKPRIPPIINYVMKNSVAYKSGLKNNDEILAINSEFILFSDQLKDILSKYKNQPILVSINRNGTLFQKEVFLNQKGILGINLKNFINMDQIFSFEKKNYSIIESLPYGVKKSWEVLKNQIFFLKNVFHLETRAYKHIGSFFSMAKEFPDQWNWEIFWTLTGTLSIWLAFLNLFPIPSLDGGYVLFIIIEMITKKKINEKIFERFTIIGFLIISLIMVMVIIWDIFKVFFS</sequence>
<dbReference type="GeneID" id="66556586"/>
<dbReference type="EC" id="3.4.24.-" evidence="11"/>
<evidence type="ECO:0000256" key="9">
    <source>
        <dbReference type="ARBA" id="ARBA00023049"/>
    </source>
</evidence>
<reference evidence="13 14" key="1">
    <citation type="submission" date="2014-06" db="EMBL/GenBank/DDBJ databases">
        <title>Genome sequence of the intracellular symbiont Blattabacterium cuenoti, strain CPU2 from the wood feeding cockroach Cryptocercus punctulatus.</title>
        <authorList>
            <person name="Kinjo Y."/>
            <person name="Ohkuma M."/>
            <person name="Tokuda G."/>
        </authorList>
    </citation>
    <scope>NUCLEOTIDE SEQUENCE [LARGE SCALE GENOMIC DNA]</scope>
    <source>
        <strain evidence="13 14">CPU2</strain>
    </source>
</reference>
<feature type="transmembrane region" description="Helical" evidence="11">
    <location>
        <begin position="419"/>
        <end position="440"/>
    </location>
</feature>
<organism evidence="13 14">
    <name type="scientific">Blattabacterium punctulatus CPU2</name>
    <dbReference type="NCBI Taxonomy" id="1457032"/>
    <lineage>
        <taxon>Bacteria</taxon>
        <taxon>Pseudomonadati</taxon>
        <taxon>Bacteroidota</taxon>
        <taxon>Flavobacteriia</taxon>
        <taxon>Flavobacteriales</taxon>
        <taxon>Blattabacteriaceae</taxon>
        <taxon>Blattabacterium</taxon>
    </lineage>
</organism>
<evidence type="ECO:0000256" key="4">
    <source>
        <dbReference type="ARBA" id="ARBA00022670"/>
    </source>
</evidence>
<keyword evidence="4" id="KW-0645">Protease</keyword>
<keyword evidence="8 11" id="KW-1133">Transmembrane helix</keyword>
<evidence type="ECO:0000256" key="1">
    <source>
        <dbReference type="ARBA" id="ARBA00001947"/>
    </source>
</evidence>
<keyword evidence="11" id="KW-0479">Metal-binding</keyword>
<keyword evidence="9 11" id="KW-0482">Metalloprotease</keyword>
<evidence type="ECO:0000256" key="7">
    <source>
        <dbReference type="ARBA" id="ARBA00022833"/>
    </source>
</evidence>
<dbReference type="PANTHER" id="PTHR42837">
    <property type="entry name" value="REGULATOR OF SIGMA-E PROTEASE RSEP"/>
    <property type="match status" value="1"/>
</dbReference>
<keyword evidence="6 11" id="KW-0378">Hydrolase</keyword>
<evidence type="ECO:0000256" key="5">
    <source>
        <dbReference type="ARBA" id="ARBA00022692"/>
    </source>
</evidence>
<evidence type="ECO:0000256" key="8">
    <source>
        <dbReference type="ARBA" id="ARBA00022989"/>
    </source>
</evidence>
<dbReference type="NCBIfam" id="TIGR00054">
    <property type="entry name" value="RIP metalloprotease RseP"/>
    <property type="match status" value="1"/>
</dbReference>
<accession>A0AAD1FRH7</accession>
<comment type="cofactor">
    <cofactor evidence="1 11">
        <name>Zn(2+)</name>
        <dbReference type="ChEBI" id="CHEBI:29105"/>
    </cofactor>
</comment>
<dbReference type="GO" id="GO:0016020">
    <property type="term" value="C:membrane"/>
    <property type="evidence" value="ECO:0007669"/>
    <property type="project" value="UniProtKB-SubCell"/>
</dbReference>
<comment type="similarity">
    <text evidence="3 11">Belongs to the peptidase M50B family.</text>
</comment>
<keyword evidence="10 11" id="KW-0472">Membrane</keyword>
<feature type="transmembrane region" description="Helical" evidence="11">
    <location>
        <begin position="390"/>
        <end position="407"/>
    </location>
</feature>
<dbReference type="Pfam" id="PF02163">
    <property type="entry name" value="Peptidase_M50"/>
    <property type="match status" value="1"/>
</dbReference>
<evidence type="ECO:0000313" key="14">
    <source>
        <dbReference type="Proteomes" id="UP000262607"/>
    </source>
</evidence>
<dbReference type="Gene3D" id="2.30.42.10">
    <property type="match status" value="2"/>
</dbReference>
<dbReference type="SUPFAM" id="SSF50156">
    <property type="entry name" value="PDZ domain-like"/>
    <property type="match status" value="2"/>
</dbReference>
<dbReference type="Proteomes" id="UP000262607">
    <property type="component" value="Chromosome"/>
</dbReference>
<dbReference type="GO" id="GO:0004222">
    <property type="term" value="F:metalloendopeptidase activity"/>
    <property type="evidence" value="ECO:0007669"/>
    <property type="project" value="InterPro"/>
</dbReference>
<dbReference type="InterPro" id="IPR004387">
    <property type="entry name" value="Pept_M50_Zn"/>
</dbReference>
<dbReference type="InterPro" id="IPR036034">
    <property type="entry name" value="PDZ_sf"/>
</dbReference>
<evidence type="ECO:0000259" key="12">
    <source>
        <dbReference type="Pfam" id="PF02163"/>
    </source>
</evidence>
<dbReference type="GO" id="GO:0006508">
    <property type="term" value="P:proteolysis"/>
    <property type="evidence" value="ECO:0007669"/>
    <property type="project" value="UniProtKB-KW"/>
</dbReference>
<proteinExistence type="inferred from homology"/>
<evidence type="ECO:0000313" key="13">
    <source>
        <dbReference type="EMBL" id="BBA17963.1"/>
    </source>
</evidence>